<dbReference type="GO" id="GO:0072659">
    <property type="term" value="P:protein localization to plasma membrane"/>
    <property type="evidence" value="ECO:0007669"/>
    <property type="project" value="TreeGrafter"/>
</dbReference>
<dbReference type="PANTHER" id="PTHR12444:SF8">
    <property type="entry name" value="PROTEIN EFR3 HOMOLOG CMP44E"/>
    <property type="match status" value="1"/>
</dbReference>
<reference evidence="1" key="1">
    <citation type="submission" date="2021-04" db="EMBL/GenBank/DDBJ databases">
        <authorList>
            <consortium name="Molecular Ecology Group"/>
        </authorList>
    </citation>
    <scope>NUCLEOTIDE SEQUENCE</scope>
</reference>
<dbReference type="SUPFAM" id="SSF48371">
    <property type="entry name" value="ARM repeat"/>
    <property type="match status" value="1"/>
</dbReference>
<dbReference type="InterPro" id="IPR016024">
    <property type="entry name" value="ARM-type_fold"/>
</dbReference>
<evidence type="ECO:0008006" key="3">
    <source>
        <dbReference type="Google" id="ProtNLM"/>
    </source>
</evidence>
<evidence type="ECO:0000313" key="2">
    <source>
        <dbReference type="Proteomes" id="UP000678393"/>
    </source>
</evidence>
<evidence type="ECO:0000313" key="1">
    <source>
        <dbReference type="EMBL" id="CAG5124743.1"/>
    </source>
</evidence>
<dbReference type="GO" id="GO:0005886">
    <property type="term" value="C:plasma membrane"/>
    <property type="evidence" value="ECO:0007669"/>
    <property type="project" value="TreeGrafter"/>
</dbReference>
<sequence length="506" mass="57016">MQEQSGDDDSPGEDDNPAHLAEAVFRDLVCRASYRNIMNVLSPVLVHLDNHNLWVPNDFAVRVFKIIMFSVQSQHAYVAVLKLLDHLDAHTKADPRIKTCIVSVLYEVILISAGNSTGPSVLEVFNKLLRHLRISIDKKSTDENQRQEEIKFEEAVVNTIGEFANNLPDYQKIEVMMFILGKFPHFTTDDEIGKLDKQLAVNLLKTLLKVATKYKTVSLSQAFPPEFLHPLLRISCIDDPGMRTIVQKILHTLLDRNGNASKLQNITIPKDIASLHLSLATNPRQELLFMKKSGMQLYSHILENLQLESNHIENFESIYCTMCLICLEVGQDEVLIELIRLALDIQQMAMNSSTLPMTHVCAIHSLVAAFLNFIAQTTSVSSLCPYVQQVVEVREKEAPHLLPDFAFNHSNWSDNSSMGELEVRDEWVFQQETIAECLRNCGIDVTRLSTPFTAQLIANTDDTGDGDLSVSEMGSVNIEFEHNVDSSPKTARKTEEITVDSLKRML</sequence>
<organism evidence="1 2">
    <name type="scientific">Candidula unifasciata</name>
    <dbReference type="NCBI Taxonomy" id="100452"/>
    <lineage>
        <taxon>Eukaryota</taxon>
        <taxon>Metazoa</taxon>
        <taxon>Spiralia</taxon>
        <taxon>Lophotrochozoa</taxon>
        <taxon>Mollusca</taxon>
        <taxon>Gastropoda</taxon>
        <taxon>Heterobranchia</taxon>
        <taxon>Euthyneura</taxon>
        <taxon>Panpulmonata</taxon>
        <taxon>Eupulmonata</taxon>
        <taxon>Stylommatophora</taxon>
        <taxon>Helicina</taxon>
        <taxon>Helicoidea</taxon>
        <taxon>Geomitridae</taxon>
        <taxon>Candidula</taxon>
    </lineage>
</organism>
<dbReference type="PANTHER" id="PTHR12444">
    <property type="entry name" value="PROTEIN EFR3 HOMOLOG CMP44E"/>
    <property type="match status" value="1"/>
</dbReference>
<gene>
    <name evidence="1" type="ORF">CUNI_LOCUS10301</name>
</gene>
<protein>
    <recommendedName>
        <fullName evidence="3">EFR3-like protein</fullName>
    </recommendedName>
</protein>
<feature type="non-terminal residue" evidence="1">
    <location>
        <position position="506"/>
    </location>
</feature>
<dbReference type="EMBL" id="CAJHNH020001857">
    <property type="protein sequence ID" value="CAG5124743.1"/>
    <property type="molecule type" value="Genomic_DNA"/>
</dbReference>
<comment type="caution">
    <text evidence="1">The sequence shown here is derived from an EMBL/GenBank/DDBJ whole genome shotgun (WGS) entry which is preliminary data.</text>
</comment>
<dbReference type="OrthoDB" id="19232at2759"/>
<feature type="non-terminal residue" evidence="1">
    <location>
        <position position="1"/>
    </location>
</feature>
<name>A0A8S3Z5J5_9EUPU</name>
<proteinExistence type="predicted"/>
<keyword evidence="2" id="KW-1185">Reference proteome</keyword>
<accession>A0A8S3Z5J5</accession>
<dbReference type="Proteomes" id="UP000678393">
    <property type="component" value="Unassembled WGS sequence"/>
</dbReference>
<dbReference type="InterPro" id="IPR051851">
    <property type="entry name" value="EFR3_Homologs"/>
</dbReference>
<dbReference type="AlphaFoldDB" id="A0A8S3Z5J5"/>